<dbReference type="EMBL" id="LNXT01000001">
    <property type="protein sequence ID" value="KTC76058.1"/>
    <property type="molecule type" value="Genomic_DNA"/>
</dbReference>
<evidence type="ECO:0000256" key="4">
    <source>
        <dbReference type="PROSITE-ProRule" id="PRU00409"/>
    </source>
</evidence>
<dbReference type="GO" id="GO:0005524">
    <property type="term" value="F:ATP binding"/>
    <property type="evidence" value="ECO:0007669"/>
    <property type="project" value="UniProtKB-UniRule"/>
</dbReference>
<dbReference type="EMBL" id="UGNW01000001">
    <property type="protein sequence ID" value="STX30779.1"/>
    <property type="molecule type" value="Genomic_DNA"/>
</dbReference>
<reference evidence="7 9" key="2">
    <citation type="submission" date="2018-06" db="EMBL/GenBank/DDBJ databases">
        <authorList>
            <consortium name="Pathogen Informatics"/>
            <person name="Doyle S."/>
        </authorList>
    </citation>
    <scope>NUCLEOTIDE SEQUENCE [LARGE SCALE GENOMIC DNA]</scope>
    <source>
        <strain evidence="7 9">NCTC12437</strain>
    </source>
</reference>
<evidence type="ECO:0000313" key="9">
    <source>
        <dbReference type="Proteomes" id="UP000255066"/>
    </source>
</evidence>
<dbReference type="InterPro" id="IPR011761">
    <property type="entry name" value="ATP-grasp"/>
</dbReference>
<dbReference type="PANTHER" id="PTHR43585:SF2">
    <property type="entry name" value="ATP-GRASP ENZYME FSQD"/>
    <property type="match status" value="1"/>
</dbReference>
<accession>A0A378I6J4</accession>
<proteinExistence type="predicted"/>
<evidence type="ECO:0000256" key="1">
    <source>
        <dbReference type="ARBA" id="ARBA00022598"/>
    </source>
</evidence>
<dbReference type="Proteomes" id="UP000255066">
    <property type="component" value="Unassembled WGS sequence"/>
</dbReference>
<dbReference type="GO" id="GO:0034026">
    <property type="term" value="F:L-amino-acid alpha-ligase activity"/>
    <property type="evidence" value="ECO:0007669"/>
    <property type="project" value="UniProtKB-EC"/>
</dbReference>
<keyword evidence="1 7" id="KW-0436">Ligase</keyword>
<dbReference type="PANTHER" id="PTHR43585">
    <property type="entry name" value="FUMIPYRROLE BIOSYNTHESIS PROTEIN C"/>
    <property type="match status" value="1"/>
</dbReference>
<dbReference type="EC" id="6.3.2.49" evidence="7"/>
<dbReference type="GO" id="GO:0046872">
    <property type="term" value="F:metal ion binding"/>
    <property type="evidence" value="ECO:0007669"/>
    <property type="project" value="InterPro"/>
</dbReference>
<evidence type="ECO:0000313" key="7">
    <source>
        <dbReference type="EMBL" id="STX30779.1"/>
    </source>
</evidence>
<dbReference type="InterPro" id="IPR052032">
    <property type="entry name" value="ATP-dep_AA_Ligase"/>
</dbReference>
<evidence type="ECO:0000313" key="6">
    <source>
        <dbReference type="EMBL" id="KTC76058.1"/>
    </source>
</evidence>
<keyword evidence="8" id="KW-1185">Reference proteome</keyword>
<dbReference type="STRING" id="28083.Lbir_0127"/>
<name>A0A378I6J4_9GAMM</name>
<protein>
    <submittedName>
        <fullName evidence="7">Phosphoribosylglycinamide synthetase ATP-grasp (A) domain protein</fullName>
        <ecNumber evidence="7">6.3.2.49</ecNumber>
    </submittedName>
</protein>
<evidence type="ECO:0000256" key="3">
    <source>
        <dbReference type="ARBA" id="ARBA00022840"/>
    </source>
</evidence>
<dbReference type="NCBIfam" id="NF005543">
    <property type="entry name" value="PRK07206.1"/>
    <property type="match status" value="1"/>
</dbReference>
<feature type="domain" description="ATP-grasp" evidence="5">
    <location>
        <begin position="117"/>
        <end position="319"/>
    </location>
</feature>
<dbReference type="RefSeq" id="WP_058522250.1">
    <property type="nucleotide sequence ID" value="NZ_CAAAHV010000030.1"/>
</dbReference>
<keyword evidence="3 4" id="KW-0067">ATP-binding</keyword>
<dbReference type="SUPFAM" id="SSF56059">
    <property type="entry name" value="Glutathione synthetase ATP-binding domain-like"/>
    <property type="match status" value="1"/>
</dbReference>
<dbReference type="Proteomes" id="UP000054735">
    <property type="component" value="Unassembled WGS sequence"/>
</dbReference>
<organism evidence="7 9">
    <name type="scientific">Legionella birminghamensis</name>
    <dbReference type="NCBI Taxonomy" id="28083"/>
    <lineage>
        <taxon>Bacteria</taxon>
        <taxon>Pseudomonadati</taxon>
        <taxon>Pseudomonadota</taxon>
        <taxon>Gammaproteobacteria</taxon>
        <taxon>Legionellales</taxon>
        <taxon>Legionellaceae</taxon>
        <taxon>Legionella</taxon>
    </lineage>
</organism>
<dbReference type="Gene3D" id="3.30.470.20">
    <property type="entry name" value="ATP-grasp fold, B domain"/>
    <property type="match status" value="1"/>
</dbReference>
<gene>
    <name evidence="7" type="primary">bacD</name>
    <name evidence="6" type="ORF">Lbir_0127</name>
    <name evidence="7" type="ORF">NCTC12437_00542</name>
</gene>
<dbReference type="AlphaFoldDB" id="A0A378I6J4"/>
<dbReference type="Pfam" id="PF13535">
    <property type="entry name" value="ATP-grasp_4"/>
    <property type="match status" value="1"/>
</dbReference>
<dbReference type="PROSITE" id="PS50975">
    <property type="entry name" value="ATP_GRASP"/>
    <property type="match status" value="1"/>
</dbReference>
<sequence>MNFQNTVIVIVGAYSTGQYLAPAFISRGYQCIHVQPGETINPYFLASFRQQDFIKNLIWRGVTEEIIHELRKFEINAVIPGSEMGVLLADSISKKLSLPTTNDPTLSVARRNKYEMQKAIALAGVDFIPVLKTRRCEEIFFWLDTQGITYPVVLKPLSSAGTDGVVICQNWMDVQTAFDKLINTINALGEKNDELLIQPFLNGTEYVVNTVSHNGEHYVTDIIRVNKTTINASPVYDYAELLSPLEEEALYMTLTNYVKKALDALGIQFGAGHSEVMLVDDSTPVLIETAARPIGGIDLSAYTEALGYNHISMIAESYLNPDNFHKILRPENKEGLRKRLLCTFLISPITGVIRNEPNLEVLSSLPFFHSISIKTTGILEETSTLINCPGFVNLLGESRDALLKQHQTIRQCEQYLFSQMINQDSELREERCEQLNMN</sequence>
<evidence type="ECO:0000259" key="5">
    <source>
        <dbReference type="PROSITE" id="PS50975"/>
    </source>
</evidence>
<reference evidence="6 8" key="1">
    <citation type="submission" date="2015-11" db="EMBL/GenBank/DDBJ databases">
        <title>Genomic analysis of 38 Legionella species identifies large and diverse effector repertoires.</title>
        <authorList>
            <person name="Burstein D."/>
            <person name="Amaro F."/>
            <person name="Zusman T."/>
            <person name="Lifshitz Z."/>
            <person name="Cohen O."/>
            <person name="Gilbert J.A."/>
            <person name="Pupko T."/>
            <person name="Shuman H.A."/>
            <person name="Segal G."/>
        </authorList>
    </citation>
    <scope>NUCLEOTIDE SEQUENCE [LARGE SCALE GENOMIC DNA]</scope>
    <source>
        <strain evidence="6 8">CDC#1407-AL-14</strain>
    </source>
</reference>
<keyword evidence="2 4" id="KW-0547">Nucleotide-binding</keyword>
<dbReference type="OrthoDB" id="24041at2"/>
<evidence type="ECO:0000313" key="8">
    <source>
        <dbReference type="Proteomes" id="UP000054735"/>
    </source>
</evidence>
<evidence type="ECO:0000256" key="2">
    <source>
        <dbReference type="ARBA" id="ARBA00022741"/>
    </source>
</evidence>